<protein>
    <recommendedName>
        <fullName evidence="4">DUF1877 family protein</fullName>
    </recommendedName>
</protein>
<evidence type="ECO:0000313" key="3">
    <source>
        <dbReference type="Proteomes" id="UP000623010"/>
    </source>
</evidence>
<sequence length="269" mass="29103">MDGRGGGGGPGDPGDGRRDRPAEGDSSGPDLFPSTGAAVGFWMHLTRHDAARVAALLDHPGGARAGRARLYEAWENEDWDDERRDDERWDSEWRDGERWDDTVRCAAASYGTGGDSAPRLPILESAHVHRAWQALHILLTGADPYDEEAVAPVGDPAWNAVLGGARITRDGDDRNAGAWEDLLLLMPDEVAAVDGFLRALDRDELIRRRHPFLREVGPYSFSGWTMGSGRGAETGDMVQSGVLANAFDTLRGFYVRAAAAGNVVVKNIG</sequence>
<dbReference type="Proteomes" id="UP000623010">
    <property type="component" value="Unassembled WGS sequence"/>
</dbReference>
<dbReference type="SUPFAM" id="SSF111069">
    <property type="entry name" value="Hypothetical protein yfbM"/>
    <property type="match status" value="1"/>
</dbReference>
<dbReference type="Pfam" id="PF08974">
    <property type="entry name" value="DUF1877"/>
    <property type="match status" value="1"/>
</dbReference>
<proteinExistence type="predicted"/>
<keyword evidence="3" id="KW-1185">Reference proteome</keyword>
<feature type="compositionally biased region" description="Gly residues" evidence="1">
    <location>
        <begin position="1"/>
        <end position="13"/>
    </location>
</feature>
<evidence type="ECO:0000313" key="2">
    <source>
        <dbReference type="EMBL" id="GGZ79684.1"/>
    </source>
</evidence>
<reference evidence="2" key="2">
    <citation type="submission" date="2020-09" db="EMBL/GenBank/DDBJ databases">
        <authorList>
            <person name="Sun Q."/>
            <person name="Ohkuma M."/>
        </authorList>
    </citation>
    <scope>NUCLEOTIDE SEQUENCE</scope>
    <source>
        <strain evidence="2">JCM 5016</strain>
    </source>
</reference>
<gene>
    <name evidence="2" type="ORF">GCM10010389_16670</name>
</gene>
<dbReference type="Gene3D" id="3.40.1760.10">
    <property type="entry name" value="YfbM-like super family"/>
    <property type="match status" value="1"/>
</dbReference>
<feature type="region of interest" description="Disordered" evidence="1">
    <location>
        <begin position="1"/>
        <end position="33"/>
    </location>
</feature>
<dbReference type="EMBL" id="BMWH01000004">
    <property type="protein sequence ID" value="GGZ79684.1"/>
    <property type="molecule type" value="Genomic_DNA"/>
</dbReference>
<name>A0A918V7U2_9ACTN</name>
<evidence type="ECO:0008006" key="4">
    <source>
        <dbReference type="Google" id="ProtNLM"/>
    </source>
</evidence>
<organism evidence="2 3">
    <name type="scientific">Streptomyces echinoruber</name>
    <dbReference type="NCBI Taxonomy" id="68898"/>
    <lineage>
        <taxon>Bacteria</taxon>
        <taxon>Bacillati</taxon>
        <taxon>Actinomycetota</taxon>
        <taxon>Actinomycetes</taxon>
        <taxon>Kitasatosporales</taxon>
        <taxon>Streptomycetaceae</taxon>
        <taxon>Streptomyces</taxon>
    </lineage>
</organism>
<comment type="caution">
    <text evidence="2">The sequence shown here is derived from an EMBL/GenBank/DDBJ whole genome shotgun (WGS) entry which is preliminary data.</text>
</comment>
<feature type="compositionally biased region" description="Basic and acidic residues" evidence="1">
    <location>
        <begin position="14"/>
        <end position="23"/>
    </location>
</feature>
<reference evidence="2" key="1">
    <citation type="journal article" date="2014" name="Int. J. Syst. Evol. Microbiol.">
        <title>Complete genome sequence of Corynebacterium casei LMG S-19264T (=DSM 44701T), isolated from a smear-ripened cheese.</title>
        <authorList>
            <consortium name="US DOE Joint Genome Institute (JGI-PGF)"/>
            <person name="Walter F."/>
            <person name="Albersmeier A."/>
            <person name="Kalinowski J."/>
            <person name="Ruckert C."/>
        </authorList>
    </citation>
    <scope>NUCLEOTIDE SEQUENCE</scope>
    <source>
        <strain evidence="2">JCM 5016</strain>
    </source>
</reference>
<dbReference type="InterPro" id="IPR015068">
    <property type="entry name" value="DUF1877"/>
</dbReference>
<evidence type="ECO:0000256" key="1">
    <source>
        <dbReference type="SAM" id="MobiDB-lite"/>
    </source>
</evidence>
<dbReference type="AlphaFoldDB" id="A0A918V7U2"/>
<accession>A0A918V7U2</accession>
<dbReference type="InterPro" id="IPR035944">
    <property type="entry name" value="YfbM-like_sf"/>
</dbReference>